<keyword evidence="2" id="KW-0808">Transferase</keyword>
<dbReference type="EMBL" id="JBDODL010001177">
    <property type="protein sequence ID" value="MES1921237.1"/>
    <property type="molecule type" value="Genomic_DNA"/>
</dbReference>
<proteinExistence type="predicted"/>
<evidence type="ECO:0000313" key="3">
    <source>
        <dbReference type="Proteomes" id="UP001439008"/>
    </source>
</evidence>
<organism evidence="2 3">
    <name type="scientific">Bonamia ostreae</name>
    <dbReference type="NCBI Taxonomy" id="126728"/>
    <lineage>
        <taxon>Eukaryota</taxon>
        <taxon>Sar</taxon>
        <taxon>Rhizaria</taxon>
        <taxon>Endomyxa</taxon>
        <taxon>Ascetosporea</taxon>
        <taxon>Haplosporida</taxon>
        <taxon>Bonamia</taxon>
    </lineage>
</organism>
<evidence type="ECO:0000259" key="1">
    <source>
        <dbReference type="PROSITE" id="PS50127"/>
    </source>
</evidence>
<dbReference type="InterPro" id="IPR000608">
    <property type="entry name" value="UBC"/>
</dbReference>
<dbReference type="Pfam" id="PF00179">
    <property type="entry name" value="UQ_con"/>
    <property type="match status" value="1"/>
</dbReference>
<reference evidence="2 3" key="1">
    <citation type="journal article" date="2024" name="BMC Biol.">
        <title>Comparative genomics of Ascetosporea gives new insight into the evolutionary basis for animal parasitism in Rhizaria.</title>
        <authorList>
            <person name="Hiltunen Thoren M."/>
            <person name="Onut-Brannstrom I."/>
            <person name="Alfjorden A."/>
            <person name="Peckova H."/>
            <person name="Swords F."/>
            <person name="Hooper C."/>
            <person name="Holzer A.S."/>
            <person name="Bass D."/>
            <person name="Burki F."/>
        </authorList>
    </citation>
    <scope>NUCLEOTIDE SEQUENCE [LARGE SCALE GENOMIC DNA]</scope>
    <source>
        <strain evidence="2">20-A016</strain>
    </source>
</reference>
<dbReference type="Gene3D" id="3.10.110.10">
    <property type="entry name" value="Ubiquitin Conjugating Enzyme"/>
    <property type="match status" value="1"/>
</dbReference>
<gene>
    <name evidence="2" type="primary">ubc8</name>
    <name evidence="2" type="ORF">MHBO_002795</name>
</gene>
<sequence length="143" mass="16625">MTSRKRKKADINKLLGKKINYNLRFEKKNSYDEFYLDFQGPKNKSGSVCLNVINETWSPMYDLNNVFEEFLPQLLRYPNTSDPLNSYAANLWEKDKKKCDMIIKKYISEFCDCNVKSSSSSILKTDLNSTESDRFSAISSIDD</sequence>
<dbReference type="PROSITE" id="PS50127">
    <property type="entry name" value="UBC_2"/>
    <property type="match status" value="1"/>
</dbReference>
<comment type="caution">
    <text evidence="2">The sequence shown here is derived from an EMBL/GenBank/DDBJ whole genome shotgun (WGS) entry which is preliminary data.</text>
</comment>
<keyword evidence="2" id="KW-0012">Acyltransferase</keyword>
<name>A0ABV2ANJ8_9EUKA</name>
<dbReference type="EC" id="2.3.2.23" evidence="2"/>
<keyword evidence="3" id="KW-1185">Reference proteome</keyword>
<dbReference type="Proteomes" id="UP001439008">
    <property type="component" value="Unassembled WGS sequence"/>
</dbReference>
<feature type="domain" description="UBC core" evidence="1">
    <location>
        <begin position="1"/>
        <end position="112"/>
    </location>
</feature>
<evidence type="ECO:0000313" key="2">
    <source>
        <dbReference type="EMBL" id="MES1921237.1"/>
    </source>
</evidence>
<dbReference type="SUPFAM" id="SSF54495">
    <property type="entry name" value="UBC-like"/>
    <property type="match status" value="1"/>
</dbReference>
<accession>A0ABV2ANJ8</accession>
<dbReference type="InterPro" id="IPR016135">
    <property type="entry name" value="UBQ-conjugating_enzyme/RWD"/>
</dbReference>
<dbReference type="SMART" id="SM00212">
    <property type="entry name" value="UBCc"/>
    <property type="match status" value="1"/>
</dbReference>
<dbReference type="GO" id="GO:0061631">
    <property type="term" value="F:ubiquitin conjugating enzyme activity"/>
    <property type="evidence" value="ECO:0007669"/>
    <property type="project" value="UniProtKB-EC"/>
</dbReference>
<protein>
    <submittedName>
        <fullName evidence="2">Ubiquitin-conjugating enzyme E2 H</fullName>
        <ecNumber evidence="2">2.3.2.23</ecNumber>
    </submittedName>
</protein>